<dbReference type="EMBL" id="JACXAD010000001">
    <property type="protein sequence ID" value="MBD2766575.1"/>
    <property type="molecule type" value="Genomic_DNA"/>
</dbReference>
<dbReference type="RefSeq" id="WP_191003392.1">
    <property type="nucleotide sequence ID" value="NZ_JACXAD010000001.1"/>
</dbReference>
<accession>A0A927BA72</accession>
<dbReference type="AlphaFoldDB" id="A0A927BA72"/>
<organism evidence="1 2">
    <name type="scientific">Hymenobacter montanus</name>
    <dbReference type="NCBI Taxonomy" id="2771359"/>
    <lineage>
        <taxon>Bacteria</taxon>
        <taxon>Pseudomonadati</taxon>
        <taxon>Bacteroidota</taxon>
        <taxon>Cytophagia</taxon>
        <taxon>Cytophagales</taxon>
        <taxon>Hymenobacteraceae</taxon>
        <taxon>Hymenobacter</taxon>
    </lineage>
</organism>
<reference evidence="1" key="1">
    <citation type="submission" date="2020-09" db="EMBL/GenBank/DDBJ databases">
        <authorList>
            <person name="Kim M.K."/>
        </authorList>
    </citation>
    <scope>NUCLEOTIDE SEQUENCE</scope>
    <source>
        <strain evidence="1">BT664</strain>
    </source>
</reference>
<comment type="caution">
    <text evidence="1">The sequence shown here is derived from an EMBL/GenBank/DDBJ whole genome shotgun (WGS) entry which is preliminary data.</text>
</comment>
<protein>
    <submittedName>
        <fullName evidence="1">Uncharacterized protein</fullName>
    </submittedName>
</protein>
<evidence type="ECO:0000313" key="2">
    <source>
        <dbReference type="Proteomes" id="UP000612233"/>
    </source>
</evidence>
<evidence type="ECO:0000313" key="1">
    <source>
        <dbReference type="EMBL" id="MBD2766575.1"/>
    </source>
</evidence>
<gene>
    <name evidence="1" type="ORF">IC235_01555</name>
</gene>
<dbReference type="Proteomes" id="UP000612233">
    <property type="component" value="Unassembled WGS sequence"/>
</dbReference>
<proteinExistence type="predicted"/>
<name>A0A927BA72_9BACT</name>
<keyword evidence="2" id="KW-1185">Reference proteome</keyword>
<sequence length="161" mass="17432">MNRSILLRSAQSMAVATATTRTQILTLKPYLRAALLSGLVLIGSIGSALAQEGPSVKAKQGNAHSLYLTIENPTQQRLQMQVLSLSQPQYTCLVDEVNHQSSYGSQLNFNGMPAGHYAVLLRIGRERYRYTVQVPSQPKAPILVSELTPALASEMVASAAH</sequence>